<dbReference type="PANTHER" id="PTHR43685">
    <property type="entry name" value="GLYCOSYLTRANSFERASE"/>
    <property type="match status" value="1"/>
</dbReference>
<comment type="caution">
    <text evidence="4">The sequence shown here is derived from an EMBL/GenBank/DDBJ whole genome shotgun (WGS) entry which is preliminary data.</text>
</comment>
<keyword evidence="5" id="KW-1185">Reference proteome</keyword>
<dbReference type="Pfam" id="PF00535">
    <property type="entry name" value="Glycos_transf_2"/>
    <property type="match status" value="1"/>
</dbReference>
<evidence type="ECO:0000259" key="3">
    <source>
        <dbReference type="Pfam" id="PF02709"/>
    </source>
</evidence>
<dbReference type="SUPFAM" id="SSF53448">
    <property type="entry name" value="Nucleotide-diphospho-sugar transferases"/>
    <property type="match status" value="1"/>
</dbReference>
<evidence type="ECO:0000256" key="1">
    <source>
        <dbReference type="ARBA" id="ARBA00022679"/>
    </source>
</evidence>
<organism evidence="4 5">
    <name type="scientific">Chryseobacterium paridis</name>
    <dbReference type="NCBI Taxonomy" id="2800328"/>
    <lineage>
        <taxon>Bacteria</taxon>
        <taxon>Pseudomonadati</taxon>
        <taxon>Bacteroidota</taxon>
        <taxon>Flavobacteriia</taxon>
        <taxon>Flavobacteriales</taxon>
        <taxon>Weeksellaceae</taxon>
        <taxon>Chryseobacterium group</taxon>
        <taxon>Chryseobacterium</taxon>
    </lineage>
</organism>
<name>A0ABS1FPQ3_9FLAO</name>
<dbReference type="InterPro" id="IPR050834">
    <property type="entry name" value="Glycosyltransf_2"/>
</dbReference>
<dbReference type="InterPro" id="IPR001173">
    <property type="entry name" value="Glyco_trans_2-like"/>
</dbReference>
<evidence type="ECO:0000313" key="4">
    <source>
        <dbReference type="EMBL" id="MBK1894417.1"/>
    </source>
</evidence>
<dbReference type="InterPro" id="IPR029044">
    <property type="entry name" value="Nucleotide-diphossugar_trans"/>
</dbReference>
<dbReference type="InterPro" id="IPR027791">
    <property type="entry name" value="Galactosyl_T_C"/>
</dbReference>
<dbReference type="Proteomes" id="UP000628669">
    <property type="component" value="Unassembled WGS sequence"/>
</dbReference>
<dbReference type="CDD" id="cd00761">
    <property type="entry name" value="Glyco_tranf_GTA_type"/>
    <property type="match status" value="1"/>
</dbReference>
<gene>
    <name evidence="4" type="ORF">JHL15_01465</name>
</gene>
<dbReference type="Pfam" id="PF02709">
    <property type="entry name" value="Glyco_transf_7C"/>
    <property type="match status" value="1"/>
</dbReference>
<reference evidence="5" key="1">
    <citation type="submission" date="2021-01" db="EMBL/GenBank/DDBJ databases">
        <title>Genome public.</title>
        <authorList>
            <person name="Liu C."/>
            <person name="Sun Q."/>
        </authorList>
    </citation>
    <scope>NUCLEOTIDE SEQUENCE [LARGE SCALE GENOMIC DNA]</scope>
    <source>
        <strain evidence="5">YIM B02567</strain>
    </source>
</reference>
<feature type="domain" description="Glycosyltransferase 2-like" evidence="2">
    <location>
        <begin position="6"/>
        <end position="133"/>
    </location>
</feature>
<dbReference type="EMBL" id="JAENHK010000001">
    <property type="protein sequence ID" value="MBK1894417.1"/>
    <property type="molecule type" value="Genomic_DNA"/>
</dbReference>
<keyword evidence="1" id="KW-0808">Transferase</keyword>
<dbReference type="PANTHER" id="PTHR43685:SF2">
    <property type="entry name" value="GLYCOSYLTRANSFERASE 2-LIKE DOMAIN-CONTAINING PROTEIN"/>
    <property type="match status" value="1"/>
</dbReference>
<accession>A0ABS1FPQ3</accession>
<sequence length="274" mass="32134">MNPKISIIVPCYNQAVYLDDCLQTVLDQTYQNWECIIVNDGSPDNTEEIAKNWVQKDSRFQYLYKENGGLSSARNAGIEIASGIWILPLDADDKINKRYLELAEKEFDKGYTIIYCEAEKFGSEDGKWNLPTYSREMLAVKNMIFCTAFFTKEDWKKVGGYDTRLIYGWEDWDFWIAILKEGGEVLKLEDIGFYYRIKEVSMIKEMSANGDHKKLITHNIIYRKHIEFFTKELGSFESLYDRNTKLISENNHLKSVLNSKRYLLANKVFKFFKL</sequence>
<dbReference type="RefSeq" id="WP_200241891.1">
    <property type="nucleotide sequence ID" value="NZ_JAENHK010000001.1"/>
</dbReference>
<evidence type="ECO:0000313" key="5">
    <source>
        <dbReference type="Proteomes" id="UP000628669"/>
    </source>
</evidence>
<feature type="domain" description="Galactosyltransferase C-terminal" evidence="3">
    <location>
        <begin position="143"/>
        <end position="198"/>
    </location>
</feature>
<protein>
    <submittedName>
        <fullName evidence="4">Glycosyltransferase family 2 protein</fullName>
    </submittedName>
</protein>
<evidence type="ECO:0000259" key="2">
    <source>
        <dbReference type="Pfam" id="PF00535"/>
    </source>
</evidence>
<proteinExistence type="predicted"/>
<dbReference type="Gene3D" id="3.90.550.10">
    <property type="entry name" value="Spore Coat Polysaccharide Biosynthesis Protein SpsA, Chain A"/>
    <property type="match status" value="1"/>
</dbReference>